<reference evidence="2" key="1">
    <citation type="journal article" date="2019" name="Int. J. Syst. Evol. Microbiol.">
        <title>The Global Catalogue of Microorganisms (GCM) 10K type strain sequencing project: providing services to taxonomists for standard genome sequencing and annotation.</title>
        <authorList>
            <consortium name="The Broad Institute Genomics Platform"/>
            <consortium name="The Broad Institute Genome Sequencing Center for Infectious Disease"/>
            <person name="Wu L."/>
            <person name="Ma J."/>
        </authorList>
    </citation>
    <scope>NUCLEOTIDE SEQUENCE [LARGE SCALE GENOMIC DNA]</scope>
    <source>
        <strain evidence="2">JCM 18303</strain>
    </source>
</reference>
<comment type="caution">
    <text evidence="1">The sequence shown here is derived from an EMBL/GenBank/DDBJ whole genome shotgun (WGS) entry which is preliminary data.</text>
</comment>
<sequence length="108" mass="11322">MRAQYRVGDLPGGPVALAEAGDGQLGPRAGRAVQQVGAGQGVYPVDLEQCIGRGQPTRHGPPLAAFIDEHGRVSDITYQWLGPQLGGELSGLADTVARCPMDWCKRGA</sequence>
<dbReference type="Proteomes" id="UP001428817">
    <property type="component" value="Unassembled WGS sequence"/>
</dbReference>
<evidence type="ECO:0000313" key="1">
    <source>
        <dbReference type="EMBL" id="GAA5152230.1"/>
    </source>
</evidence>
<organism evidence="1 2">
    <name type="scientific">Pseudonocardia eucalypti</name>
    <dbReference type="NCBI Taxonomy" id="648755"/>
    <lineage>
        <taxon>Bacteria</taxon>
        <taxon>Bacillati</taxon>
        <taxon>Actinomycetota</taxon>
        <taxon>Actinomycetes</taxon>
        <taxon>Pseudonocardiales</taxon>
        <taxon>Pseudonocardiaceae</taxon>
        <taxon>Pseudonocardia</taxon>
    </lineage>
</organism>
<keyword evidence="2" id="KW-1185">Reference proteome</keyword>
<gene>
    <name evidence="1" type="ORF">GCM10023321_20580</name>
</gene>
<name>A0ABP9PX91_9PSEU</name>
<protein>
    <recommendedName>
        <fullName evidence="3">Redoxin domain-containing protein</fullName>
    </recommendedName>
</protein>
<accession>A0ABP9PX91</accession>
<evidence type="ECO:0000313" key="2">
    <source>
        <dbReference type="Proteomes" id="UP001428817"/>
    </source>
</evidence>
<evidence type="ECO:0008006" key="3">
    <source>
        <dbReference type="Google" id="ProtNLM"/>
    </source>
</evidence>
<proteinExistence type="predicted"/>
<dbReference type="EMBL" id="BAABJP010000007">
    <property type="protein sequence ID" value="GAA5152230.1"/>
    <property type="molecule type" value="Genomic_DNA"/>
</dbReference>